<organism evidence="1 2">
    <name type="scientific">Lentibacillus halophilus</name>
    <dbReference type="NCBI Taxonomy" id="295065"/>
    <lineage>
        <taxon>Bacteria</taxon>
        <taxon>Bacillati</taxon>
        <taxon>Bacillota</taxon>
        <taxon>Bacilli</taxon>
        <taxon>Bacillales</taxon>
        <taxon>Bacillaceae</taxon>
        <taxon>Lentibacillus</taxon>
    </lineage>
</organism>
<comment type="caution">
    <text evidence="1">The sequence shown here is derived from an EMBL/GenBank/DDBJ whole genome shotgun (WGS) entry which is preliminary data.</text>
</comment>
<accession>A0ABP3J7F4</accession>
<dbReference type="Proteomes" id="UP001501459">
    <property type="component" value="Unassembled WGS sequence"/>
</dbReference>
<keyword evidence="2" id="KW-1185">Reference proteome</keyword>
<gene>
    <name evidence="1" type="ORF">GCM10008983_17650</name>
</gene>
<evidence type="ECO:0000313" key="2">
    <source>
        <dbReference type="Proteomes" id="UP001501459"/>
    </source>
</evidence>
<dbReference type="RefSeq" id="WP_343752480.1">
    <property type="nucleotide sequence ID" value="NZ_BAAADM010000045.1"/>
</dbReference>
<protein>
    <submittedName>
        <fullName evidence="1">Uncharacterized protein</fullName>
    </submittedName>
</protein>
<proteinExistence type="predicted"/>
<sequence>MGTSIQDNYVYCVWPDFVLPLGKSGKDLVNYFKGNYDININYLEAAKTLPGTASKKGRIDQIFSVQKDSIDTFDQIKSGIGALYAKEIVRNKAHYIYNERVFLSYFKRLEDELIKAGELSKDDAYQTLF</sequence>
<reference evidence="2" key="1">
    <citation type="journal article" date="2019" name="Int. J. Syst. Evol. Microbiol.">
        <title>The Global Catalogue of Microorganisms (GCM) 10K type strain sequencing project: providing services to taxonomists for standard genome sequencing and annotation.</title>
        <authorList>
            <consortium name="The Broad Institute Genomics Platform"/>
            <consortium name="The Broad Institute Genome Sequencing Center for Infectious Disease"/>
            <person name="Wu L."/>
            <person name="Ma J."/>
        </authorList>
    </citation>
    <scope>NUCLEOTIDE SEQUENCE [LARGE SCALE GENOMIC DNA]</scope>
    <source>
        <strain evidence="2">JCM 12149</strain>
    </source>
</reference>
<dbReference type="EMBL" id="BAAADM010000045">
    <property type="protein sequence ID" value="GAA0441020.1"/>
    <property type="molecule type" value="Genomic_DNA"/>
</dbReference>
<name>A0ABP3J7F4_9BACI</name>
<evidence type="ECO:0000313" key="1">
    <source>
        <dbReference type="EMBL" id="GAA0441020.1"/>
    </source>
</evidence>